<evidence type="ECO:0000256" key="12">
    <source>
        <dbReference type="ARBA" id="ARBA00023136"/>
    </source>
</evidence>
<dbReference type="InterPro" id="IPR002401">
    <property type="entry name" value="Cyt_P450_E_grp-I"/>
</dbReference>
<dbReference type="GO" id="GO:0016705">
    <property type="term" value="F:oxidoreductase activity, acting on paired donors, with incorporation or reduction of molecular oxygen"/>
    <property type="evidence" value="ECO:0007669"/>
    <property type="project" value="InterPro"/>
</dbReference>
<dbReference type="InterPro" id="IPR050121">
    <property type="entry name" value="Cytochrome_P450_monoxygenase"/>
</dbReference>
<evidence type="ECO:0000256" key="14">
    <source>
        <dbReference type="RuleBase" id="RU000461"/>
    </source>
</evidence>
<evidence type="ECO:0000313" key="16">
    <source>
        <dbReference type="Proteomes" id="UP000001861"/>
    </source>
</evidence>
<evidence type="ECO:0000256" key="1">
    <source>
        <dbReference type="ARBA" id="ARBA00001971"/>
    </source>
</evidence>
<keyword evidence="11 14" id="KW-0503">Monooxygenase</keyword>
<dbReference type="Pfam" id="PF00067">
    <property type="entry name" value="p450"/>
    <property type="match status" value="2"/>
</dbReference>
<evidence type="ECO:0000256" key="6">
    <source>
        <dbReference type="ARBA" id="ARBA00022692"/>
    </source>
</evidence>
<dbReference type="KEGG" id="cci:CC1G_08038"/>
<keyword evidence="9 14" id="KW-0560">Oxidoreductase</keyword>
<dbReference type="STRING" id="240176.A8NQD0"/>
<dbReference type="GeneID" id="6012061"/>
<dbReference type="HOGENOM" id="CLU_001570_25_0_1"/>
<protein>
    <submittedName>
        <fullName evidence="15">614/534 cytochrome P450</fullName>
    </submittedName>
</protein>
<dbReference type="PROSITE" id="PS00086">
    <property type="entry name" value="CYTOCHROME_P450"/>
    <property type="match status" value="1"/>
</dbReference>
<evidence type="ECO:0000256" key="2">
    <source>
        <dbReference type="ARBA" id="ARBA00004370"/>
    </source>
</evidence>
<dbReference type="GO" id="GO:0005506">
    <property type="term" value="F:iron ion binding"/>
    <property type="evidence" value="ECO:0007669"/>
    <property type="project" value="InterPro"/>
</dbReference>
<keyword evidence="12" id="KW-0472">Membrane</keyword>
<gene>
    <name evidence="15" type="ORF">CC1G_08038</name>
</gene>
<keyword evidence="10 13" id="KW-0408">Iron</keyword>
<dbReference type="OrthoDB" id="1470350at2759"/>
<dbReference type="Gene3D" id="1.10.630.10">
    <property type="entry name" value="Cytochrome P450"/>
    <property type="match status" value="1"/>
</dbReference>
<proteinExistence type="inferred from homology"/>
<comment type="cofactor">
    <cofactor evidence="1 13">
        <name>heme</name>
        <dbReference type="ChEBI" id="CHEBI:30413"/>
    </cofactor>
</comment>
<dbReference type="InterPro" id="IPR017972">
    <property type="entry name" value="Cyt_P450_CS"/>
</dbReference>
<dbReference type="PRINTS" id="PR00463">
    <property type="entry name" value="EP450I"/>
</dbReference>
<keyword evidence="5 13" id="KW-0349">Heme</keyword>
<keyword evidence="8" id="KW-1133">Transmembrane helix</keyword>
<dbReference type="InParanoid" id="A8NQD0"/>
<dbReference type="AlphaFoldDB" id="A8NQD0"/>
<evidence type="ECO:0000256" key="3">
    <source>
        <dbReference type="ARBA" id="ARBA00004721"/>
    </source>
</evidence>
<comment type="subcellular location">
    <subcellularLocation>
        <location evidence="2">Membrane</location>
    </subcellularLocation>
</comment>
<feature type="binding site" description="axial binding residue" evidence="13">
    <location>
        <position position="443"/>
    </location>
    <ligand>
        <name>heme</name>
        <dbReference type="ChEBI" id="CHEBI:30413"/>
    </ligand>
    <ligandPart>
        <name>Fe</name>
        <dbReference type="ChEBI" id="CHEBI:18248"/>
    </ligandPart>
</feature>
<evidence type="ECO:0000256" key="13">
    <source>
        <dbReference type="PIRSR" id="PIRSR602401-1"/>
    </source>
</evidence>
<keyword evidence="6" id="KW-0812">Transmembrane</keyword>
<reference evidence="15 16" key="1">
    <citation type="journal article" date="2010" name="Proc. Natl. Acad. Sci. U.S.A.">
        <title>Insights into evolution of multicellular fungi from the assembled chromosomes of the mushroom Coprinopsis cinerea (Coprinus cinereus).</title>
        <authorList>
            <person name="Stajich J.E."/>
            <person name="Wilke S.K."/>
            <person name="Ahren D."/>
            <person name="Au C.H."/>
            <person name="Birren B.W."/>
            <person name="Borodovsky M."/>
            <person name="Burns C."/>
            <person name="Canback B."/>
            <person name="Casselton L.A."/>
            <person name="Cheng C.K."/>
            <person name="Deng J."/>
            <person name="Dietrich F.S."/>
            <person name="Fargo D.C."/>
            <person name="Farman M.L."/>
            <person name="Gathman A.C."/>
            <person name="Goldberg J."/>
            <person name="Guigo R."/>
            <person name="Hoegger P.J."/>
            <person name="Hooker J.B."/>
            <person name="Huggins A."/>
            <person name="James T.Y."/>
            <person name="Kamada T."/>
            <person name="Kilaru S."/>
            <person name="Kodira C."/>
            <person name="Kues U."/>
            <person name="Kupfer D."/>
            <person name="Kwan H.S."/>
            <person name="Lomsadze A."/>
            <person name="Li W."/>
            <person name="Lilly W.W."/>
            <person name="Ma L.J."/>
            <person name="Mackey A.J."/>
            <person name="Manning G."/>
            <person name="Martin F."/>
            <person name="Muraguchi H."/>
            <person name="Natvig D.O."/>
            <person name="Palmerini H."/>
            <person name="Ramesh M.A."/>
            <person name="Rehmeyer C.J."/>
            <person name="Roe B.A."/>
            <person name="Shenoy N."/>
            <person name="Stanke M."/>
            <person name="Ter-Hovhannisyan V."/>
            <person name="Tunlid A."/>
            <person name="Velagapudi R."/>
            <person name="Vision T.J."/>
            <person name="Zeng Q."/>
            <person name="Zolan M.E."/>
            <person name="Pukkila P.J."/>
        </authorList>
    </citation>
    <scope>NUCLEOTIDE SEQUENCE [LARGE SCALE GENOMIC DNA]</scope>
    <source>
        <strain evidence="16">Okayama-7 / 130 / ATCC MYA-4618 / FGSC 9003</strain>
    </source>
</reference>
<evidence type="ECO:0000256" key="11">
    <source>
        <dbReference type="ARBA" id="ARBA00023033"/>
    </source>
</evidence>
<evidence type="ECO:0000256" key="9">
    <source>
        <dbReference type="ARBA" id="ARBA00023002"/>
    </source>
</evidence>
<keyword evidence="7 13" id="KW-0479">Metal-binding</keyword>
<evidence type="ECO:0000256" key="10">
    <source>
        <dbReference type="ARBA" id="ARBA00023004"/>
    </source>
</evidence>
<dbReference type="RefSeq" id="XP_001835529.2">
    <property type="nucleotide sequence ID" value="XM_001835477.2"/>
</dbReference>
<evidence type="ECO:0000256" key="4">
    <source>
        <dbReference type="ARBA" id="ARBA00010617"/>
    </source>
</evidence>
<dbReference type="PANTHER" id="PTHR24305">
    <property type="entry name" value="CYTOCHROME P450"/>
    <property type="match status" value="1"/>
</dbReference>
<name>A8NQD0_COPC7</name>
<dbReference type="Proteomes" id="UP000001861">
    <property type="component" value="Unassembled WGS sequence"/>
</dbReference>
<dbReference type="SUPFAM" id="SSF48264">
    <property type="entry name" value="Cytochrome P450"/>
    <property type="match status" value="1"/>
</dbReference>
<dbReference type="EMBL" id="AACS02000008">
    <property type="protein sequence ID" value="EAU86314.2"/>
    <property type="molecule type" value="Genomic_DNA"/>
</dbReference>
<evidence type="ECO:0000256" key="5">
    <source>
        <dbReference type="ARBA" id="ARBA00022617"/>
    </source>
</evidence>
<accession>A8NQD0</accession>
<dbReference type="OMA" id="INSGWEN"/>
<dbReference type="InterPro" id="IPR001128">
    <property type="entry name" value="Cyt_P450"/>
</dbReference>
<organism evidence="15 16">
    <name type="scientific">Coprinopsis cinerea (strain Okayama-7 / 130 / ATCC MYA-4618 / FGSC 9003)</name>
    <name type="common">Inky cap fungus</name>
    <name type="synonym">Hormographiella aspergillata</name>
    <dbReference type="NCBI Taxonomy" id="240176"/>
    <lineage>
        <taxon>Eukaryota</taxon>
        <taxon>Fungi</taxon>
        <taxon>Dikarya</taxon>
        <taxon>Basidiomycota</taxon>
        <taxon>Agaricomycotina</taxon>
        <taxon>Agaricomycetes</taxon>
        <taxon>Agaricomycetidae</taxon>
        <taxon>Agaricales</taxon>
        <taxon>Agaricineae</taxon>
        <taxon>Psathyrellaceae</taxon>
        <taxon>Coprinopsis</taxon>
    </lineage>
</organism>
<dbReference type="GO" id="GO:0016020">
    <property type="term" value="C:membrane"/>
    <property type="evidence" value="ECO:0007669"/>
    <property type="project" value="UniProtKB-SubCell"/>
</dbReference>
<dbReference type="PANTHER" id="PTHR24305:SF166">
    <property type="entry name" value="CYTOCHROME P450 12A4, MITOCHONDRIAL-RELATED"/>
    <property type="match status" value="1"/>
</dbReference>
<sequence>MSSSSSKLLLGLTASLVAYRLLAKWRTWRSIGKHPGNFLTFGFGNLFAVFALPPIRWISPGTNFFWNEKHAPFKKYGWDIFSSFSIWPGGLQYIIADAAAIQEVAASRTRFRKPVELYEPVLNIFGANILSSEGEEWKRFKKIVSPAFSERNSRLVWDGTTQVVAQLFSDEWGNKDRVTLDDVAKDLTFPIALAVISAAGGLPQYFFCGFGQPISWKDEDHCPPGHRVSFKQALQIAAQNLVVRAAFPKVIHKSVPSLRKIDLAYEELESYMRGLIRERLDSTDKVDRNDLLSLLVEHSNEGTQGKSLTDEEVMGNVFVFLMAGHEGSEETAALTLSFAFALLALYPEEQEAVYQEIKSDTNLPASEVPKVANEDTTLTTGNLAGESKTIPVPKGTRVSFSLPGIHYNPRYWTDPHEFKPGRFLDPNWPRDAFIPFSAGHRACIGRRFFEVEAIAVMVMVLSRYKIIVKEDPRFAAETWEEKRARVLACKATGVTLSPKRVPLTFIKR</sequence>
<keyword evidence="16" id="KW-1185">Reference proteome</keyword>
<dbReference type="GO" id="GO:0004497">
    <property type="term" value="F:monooxygenase activity"/>
    <property type="evidence" value="ECO:0007669"/>
    <property type="project" value="UniProtKB-KW"/>
</dbReference>
<dbReference type="GO" id="GO:0020037">
    <property type="term" value="F:heme binding"/>
    <property type="evidence" value="ECO:0007669"/>
    <property type="project" value="InterPro"/>
</dbReference>
<dbReference type="eggNOG" id="KOG0157">
    <property type="taxonomic scope" value="Eukaryota"/>
</dbReference>
<comment type="pathway">
    <text evidence="3">Secondary metabolite biosynthesis; terpenoid biosynthesis.</text>
</comment>
<comment type="similarity">
    <text evidence="4 14">Belongs to the cytochrome P450 family.</text>
</comment>
<comment type="caution">
    <text evidence="15">The sequence shown here is derived from an EMBL/GenBank/DDBJ whole genome shotgun (WGS) entry which is preliminary data.</text>
</comment>
<dbReference type="VEuPathDB" id="FungiDB:CC1G_08038"/>
<evidence type="ECO:0000256" key="8">
    <source>
        <dbReference type="ARBA" id="ARBA00022989"/>
    </source>
</evidence>
<evidence type="ECO:0000256" key="7">
    <source>
        <dbReference type="ARBA" id="ARBA00022723"/>
    </source>
</evidence>
<evidence type="ECO:0000313" key="15">
    <source>
        <dbReference type="EMBL" id="EAU86314.2"/>
    </source>
</evidence>
<dbReference type="InterPro" id="IPR036396">
    <property type="entry name" value="Cyt_P450_sf"/>
</dbReference>